<evidence type="ECO:0000256" key="3">
    <source>
        <dbReference type="ARBA" id="ARBA00022676"/>
    </source>
</evidence>
<evidence type="ECO:0000256" key="6">
    <source>
        <dbReference type="ARBA" id="ARBA00022989"/>
    </source>
</evidence>
<evidence type="ECO:0000256" key="1">
    <source>
        <dbReference type="ARBA" id="ARBA00004651"/>
    </source>
</evidence>
<evidence type="ECO:0000313" key="10">
    <source>
        <dbReference type="EMBL" id="ODR46820.1"/>
    </source>
</evidence>
<dbReference type="RefSeq" id="WP_069432047.1">
    <property type="nucleotide sequence ID" value="NZ_MEHA01000022.1"/>
</dbReference>
<dbReference type="PANTHER" id="PTHR33908">
    <property type="entry name" value="MANNOSYLTRANSFERASE YKCB-RELATED"/>
    <property type="match status" value="1"/>
</dbReference>
<dbReference type="PANTHER" id="PTHR33908:SF11">
    <property type="entry name" value="MEMBRANE PROTEIN"/>
    <property type="match status" value="1"/>
</dbReference>
<comment type="subcellular location">
    <subcellularLocation>
        <location evidence="1">Cell membrane</location>
        <topology evidence="1">Multi-pass membrane protein</topology>
    </subcellularLocation>
</comment>
<name>A0A1E3UBW4_9FIRM</name>
<dbReference type="InterPro" id="IPR038731">
    <property type="entry name" value="RgtA/B/C-like"/>
</dbReference>
<keyword evidence="3" id="KW-0328">Glycosyltransferase</keyword>
<evidence type="ECO:0000313" key="11">
    <source>
        <dbReference type="Proteomes" id="UP000094271"/>
    </source>
</evidence>
<feature type="transmembrane region" description="Helical" evidence="8">
    <location>
        <begin position="329"/>
        <end position="348"/>
    </location>
</feature>
<evidence type="ECO:0000256" key="4">
    <source>
        <dbReference type="ARBA" id="ARBA00022679"/>
    </source>
</evidence>
<feature type="transmembrane region" description="Helical" evidence="8">
    <location>
        <begin position="66"/>
        <end position="84"/>
    </location>
</feature>
<dbReference type="GO" id="GO:0016763">
    <property type="term" value="F:pentosyltransferase activity"/>
    <property type="evidence" value="ECO:0007669"/>
    <property type="project" value="TreeGrafter"/>
</dbReference>
<gene>
    <name evidence="10" type="ORF">BEI59_24040</name>
</gene>
<protein>
    <recommendedName>
        <fullName evidence="9">Glycosyltransferase RgtA/B/C/D-like domain-containing protein</fullName>
    </recommendedName>
</protein>
<keyword evidence="4" id="KW-0808">Transferase</keyword>
<feature type="transmembrane region" description="Helical" evidence="8">
    <location>
        <begin position="295"/>
        <end position="317"/>
    </location>
</feature>
<keyword evidence="5 8" id="KW-0812">Transmembrane</keyword>
<feature type="transmembrane region" description="Helical" evidence="8">
    <location>
        <begin position="14"/>
        <end position="32"/>
    </location>
</feature>
<comment type="caution">
    <text evidence="10">The sequence shown here is derived from an EMBL/GenBank/DDBJ whole genome shotgun (WGS) entry which is preliminary data.</text>
</comment>
<dbReference type="InterPro" id="IPR050297">
    <property type="entry name" value="LipidA_mod_glycosyltrf_83"/>
</dbReference>
<feature type="transmembrane region" description="Helical" evidence="8">
    <location>
        <begin position="96"/>
        <end position="118"/>
    </location>
</feature>
<feature type="transmembrane region" description="Helical" evidence="8">
    <location>
        <begin position="404"/>
        <end position="425"/>
    </location>
</feature>
<proteinExistence type="predicted"/>
<keyword evidence="2" id="KW-1003">Cell membrane</keyword>
<evidence type="ECO:0000256" key="8">
    <source>
        <dbReference type="SAM" id="Phobius"/>
    </source>
</evidence>
<sequence length="541" mass="62907">MSKIEQQILGKRKVVYFIFFSLAVFMHLYKLADVPYGLHIDEAGMAYDAYCLANYSVDRYLNHNPIYLINFGGGQSALLAYLVAGLIKLTGNVNHWIIRLPGAIIGIISYVAGVNIIRKCMGEKWGMLSSFFLASFPYFIMQSRFGLDCNLLLGMSTIALWLLLNAKDKNKYLFFVIAGVAWGICYYTYALSFIGNTVFLVLLLIYWLCTKKITWKQAFFFCIPLSLIALPLLLMIIINTFDLPQIENWLFTIPRIPEYRGGDIIFTEIWSNLLESIKVILTNDWLSYNAFEKYYTMYGISIIFAVIGSIMLLVDMVKTLFRKEYSVHMPFLILLLTYLMLGTLLNGGPNINRLNGIFFALFYSVLYGMRYLYTGLKKVINKYNSTKCSIIHVVLSVSNIEKKIALIVILIYVLNFISFAEYYFMKYPTDIYPQRFFADTFKDVTDYIEINTGEPKVVYTNASYIYYFLGERLDPYDANIPQEGTRDYWKYVFELPHDIEASAIYVIRETWEDNIKEYINRLEEAGFEKYKSGMFRCYYKK</sequence>
<organism evidence="10 11">
    <name type="scientific">Eisenbergiella tayi</name>
    <dbReference type="NCBI Taxonomy" id="1432052"/>
    <lineage>
        <taxon>Bacteria</taxon>
        <taxon>Bacillati</taxon>
        <taxon>Bacillota</taxon>
        <taxon>Clostridia</taxon>
        <taxon>Lachnospirales</taxon>
        <taxon>Lachnospiraceae</taxon>
        <taxon>Eisenbergiella</taxon>
    </lineage>
</organism>
<evidence type="ECO:0000256" key="5">
    <source>
        <dbReference type="ARBA" id="ARBA00022692"/>
    </source>
</evidence>
<feature type="transmembrane region" description="Helical" evidence="8">
    <location>
        <begin position="186"/>
        <end position="207"/>
    </location>
</feature>
<feature type="transmembrane region" description="Helical" evidence="8">
    <location>
        <begin position="354"/>
        <end position="373"/>
    </location>
</feature>
<evidence type="ECO:0000259" key="9">
    <source>
        <dbReference type="Pfam" id="PF13231"/>
    </source>
</evidence>
<dbReference type="Pfam" id="PF13231">
    <property type="entry name" value="PMT_2"/>
    <property type="match status" value="1"/>
</dbReference>
<reference evidence="10 11" key="1">
    <citation type="submission" date="2016-08" db="EMBL/GenBank/DDBJ databases">
        <authorList>
            <person name="Seilhamer J.J."/>
        </authorList>
    </citation>
    <scope>NUCLEOTIDE SEQUENCE [LARGE SCALE GENOMIC DNA]</scope>
    <source>
        <strain evidence="10 11">NML150140-1</strain>
    </source>
</reference>
<feature type="transmembrane region" description="Helical" evidence="8">
    <location>
        <begin position="147"/>
        <end position="166"/>
    </location>
</feature>
<keyword evidence="6 8" id="KW-1133">Transmembrane helix</keyword>
<feature type="transmembrane region" description="Helical" evidence="8">
    <location>
        <begin position="219"/>
        <end position="241"/>
    </location>
</feature>
<evidence type="ECO:0000256" key="2">
    <source>
        <dbReference type="ARBA" id="ARBA00022475"/>
    </source>
</evidence>
<keyword evidence="7 8" id="KW-0472">Membrane</keyword>
<accession>A0A1E3UBW4</accession>
<evidence type="ECO:0000256" key="7">
    <source>
        <dbReference type="ARBA" id="ARBA00023136"/>
    </source>
</evidence>
<feature type="domain" description="Glycosyltransferase RgtA/B/C/D-like" evidence="9">
    <location>
        <begin position="78"/>
        <end position="232"/>
    </location>
</feature>
<dbReference type="GO" id="GO:0009103">
    <property type="term" value="P:lipopolysaccharide biosynthetic process"/>
    <property type="evidence" value="ECO:0007669"/>
    <property type="project" value="UniProtKB-ARBA"/>
</dbReference>
<dbReference type="Proteomes" id="UP000094271">
    <property type="component" value="Unassembled WGS sequence"/>
</dbReference>
<dbReference type="EMBL" id="MEHA01000022">
    <property type="protein sequence ID" value="ODR46820.1"/>
    <property type="molecule type" value="Genomic_DNA"/>
</dbReference>
<dbReference type="OrthoDB" id="9784157at2"/>
<dbReference type="AlphaFoldDB" id="A0A1E3UBW4"/>
<dbReference type="GO" id="GO:0005886">
    <property type="term" value="C:plasma membrane"/>
    <property type="evidence" value="ECO:0007669"/>
    <property type="project" value="UniProtKB-SubCell"/>
</dbReference>